<dbReference type="HOGENOM" id="CLU_1977864_0_0_4"/>
<protein>
    <submittedName>
        <fullName evidence="1">Uncharacterized protein</fullName>
    </submittedName>
</protein>
<dbReference type="AlphaFoldDB" id="Q47FL2"/>
<organism evidence="1">
    <name type="scientific">Dechloromonas aromatica (strain RCB)</name>
    <dbReference type="NCBI Taxonomy" id="159087"/>
    <lineage>
        <taxon>Bacteria</taxon>
        <taxon>Pseudomonadati</taxon>
        <taxon>Pseudomonadota</taxon>
        <taxon>Betaproteobacteria</taxon>
        <taxon>Rhodocyclales</taxon>
        <taxon>Azonexaceae</taxon>
        <taxon>Dechloromonas</taxon>
    </lineage>
</organism>
<accession>Q47FL2</accession>
<dbReference type="EMBL" id="CP000089">
    <property type="protein sequence ID" value="AAZ46369.1"/>
    <property type="molecule type" value="Genomic_DNA"/>
</dbReference>
<gene>
    <name evidence="1" type="ordered locus">Daro_1621</name>
</gene>
<reference evidence="1" key="1">
    <citation type="submission" date="2005-08" db="EMBL/GenBank/DDBJ databases">
        <title>Complete sequence of Dechloromonas aromatica RCB.</title>
        <authorList>
            <person name="Salinero K.K."/>
            <person name="Copeland A."/>
            <person name="Lucas S."/>
            <person name="Lapidus A."/>
            <person name="Barry K."/>
            <person name="Detter J.C."/>
            <person name="Glavina T."/>
            <person name="Hammon N."/>
            <person name="Israni S."/>
            <person name="Pitluck S."/>
            <person name="Di Bartolo G."/>
            <person name="Trong S."/>
            <person name="Schmutz J."/>
            <person name="Larimer F."/>
            <person name="Land M."/>
            <person name="Ivanova N."/>
            <person name="Richardson P."/>
        </authorList>
    </citation>
    <scope>NUCLEOTIDE SEQUENCE</scope>
    <source>
        <strain evidence="1">RCB</strain>
    </source>
</reference>
<sequence length="126" mass="13707">MKAPRQSWLSATSRAVSDEVCNLPRIPKRHCSTVHAGGIDMTISASIVLFKNEFIASLSDGHRIEQSDLREMANALHRAGVLVGDIQFEWNGSAGQRMITAGQQVALRAELRRLARNTVNGLAIAA</sequence>
<dbReference type="KEGG" id="dar:Daro_1621"/>
<proteinExistence type="predicted"/>
<evidence type="ECO:0000313" key="1">
    <source>
        <dbReference type="EMBL" id="AAZ46369.1"/>
    </source>
</evidence>
<name>Q47FL2_DECAR</name>